<dbReference type="InterPro" id="IPR004435">
    <property type="entry name" value="MobB_dom"/>
</dbReference>
<accession>A0ABV6YYA2</accession>
<dbReference type="Proteomes" id="UP001594351">
    <property type="component" value="Unassembled WGS sequence"/>
</dbReference>
<dbReference type="PANTHER" id="PTHR40072:SF1">
    <property type="entry name" value="MOLYBDOPTERIN-GUANINE DINUCLEOTIDE BIOSYNTHESIS ADAPTER PROTEIN"/>
    <property type="match status" value="1"/>
</dbReference>
<evidence type="ECO:0000313" key="3">
    <source>
        <dbReference type="Proteomes" id="UP001594351"/>
    </source>
</evidence>
<dbReference type="EMBL" id="JBHPBY010000160">
    <property type="protein sequence ID" value="MFC1851170.1"/>
    <property type="molecule type" value="Genomic_DNA"/>
</dbReference>
<dbReference type="CDD" id="cd03116">
    <property type="entry name" value="MobB"/>
    <property type="match status" value="1"/>
</dbReference>
<dbReference type="PANTHER" id="PTHR40072">
    <property type="entry name" value="MOLYBDOPTERIN-GUANINE DINUCLEOTIDE BIOSYNTHESIS ADAPTER PROTEIN-RELATED"/>
    <property type="match status" value="1"/>
</dbReference>
<dbReference type="Pfam" id="PF03205">
    <property type="entry name" value="MobB"/>
    <property type="match status" value="1"/>
</dbReference>
<comment type="caution">
    <text evidence="2">The sequence shown here is derived from an EMBL/GenBank/DDBJ whole genome shotgun (WGS) entry which is preliminary data.</text>
</comment>
<sequence>MIPVVSIVGKRNSGKTTLMVKLIAQFQSLGFQVGTIKHDAHDFEMDHPGKDTYQHFQAGAEQVMIAAAHKIALVRRTAQPLSLDNLVEHYFENVDIILTEGYKSGSKPKIEVFRSDIHDQPLCTKADDLIAFVSDVPLAEDVPLFKPHEIDQIVQFMLHEFGLSR</sequence>
<dbReference type="NCBIfam" id="TIGR00176">
    <property type="entry name" value="mobB"/>
    <property type="match status" value="1"/>
</dbReference>
<dbReference type="Gene3D" id="3.40.50.300">
    <property type="entry name" value="P-loop containing nucleotide triphosphate hydrolases"/>
    <property type="match status" value="1"/>
</dbReference>
<dbReference type="InterPro" id="IPR052539">
    <property type="entry name" value="MGD_biosynthesis_adapter"/>
</dbReference>
<protein>
    <submittedName>
        <fullName evidence="2">Molybdopterin-guanine dinucleotide biosynthesis protein B</fullName>
    </submittedName>
</protein>
<keyword evidence="3" id="KW-1185">Reference proteome</keyword>
<proteinExistence type="predicted"/>
<evidence type="ECO:0000259" key="1">
    <source>
        <dbReference type="Pfam" id="PF03205"/>
    </source>
</evidence>
<evidence type="ECO:0000313" key="2">
    <source>
        <dbReference type="EMBL" id="MFC1851170.1"/>
    </source>
</evidence>
<feature type="domain" description="Molybdopterin-guanine dinucleotide biosynthesis protein B (MobB)" evidence="1">
    <location>
        <begin position="4"/>
        <end position="135"/>
    </location>
</feature>
<dbReference type="SUPFAM" id="SSF52540">
    <property type="entry name" value="P-loop containing nucleoside triphosphate hydrolases"/>
    <property type="match status" value="1"/>
</dbReference>
<dbReference type="InterPro" id="IPR027417">
    <property type="entry name" value="P-loop_NTPase"/>
</dbReference>
<reference evidence="2 3" key="1">
    <citation type="submission" date="2024-09" db="EMBL/GenBank/DDBJ databases">
        <title>Laminarin stimulates single cell rates of sulfate reduction while oxygen inhibits transcriptomic activity in coastal marine sediment.</title>
        <authorList>
            <person name="Lindsay M."/>
            <person name="Orcutt B."/>
            <person name="Emerson D."/>
            <person name="Stepanauskas R."/>
            <person name="D'Angelo T."/>
        </authorList>
    </citation>
    <scope>NUCLEOTIDE SEQUENCE [LARGE SCALE GENOMIC DNA]</scope>
    <source>
        <strain evidence="2">SAG AM-311-K15</strain>
    </source>
</reference>
<gene>
    <name evidence="2" type="primary">mobB</name>
    <name evidence="2" type="ORF">ACFL27_13325</name>
</gene>
<name>A0ABV6YYA2_UNCC1</name>
<organism evidence="2 3">
    <name type="scientific">candidate division CSSED10-310 bacterium</name>
    <dbReference type="NCBI Taxonomy" id="2855610"/>
    <lineage>
        <taxon>Bacteria</taxon>
        <taxon>Bacteria division CSSED10-310</taxon>
    </lineage>
</organism>